<feature type="transmembrane region" description="Helical" evidence="10">
    <location>
        <begin position="24"/>
        <end position="43"/>
    </location>
</feature>
<evidence type="ECO:0000256" key="3">
    <source>
        <dbReference type="ARBA" id="ARBA00022448"/>
    </source>
</evidence>
<dbReference type="Pfam" id="PF12698">
    <property type="entry name" value="ABC2_membrane_3"/>
    <property type="match status" value="2"/>
</dbReference>
<evidence type="ECO:0000256" key="1">
    <source>
        <dbReference type="ARBA" id="ARBA00004141"/>
    </source>
</evidence>
<reference evidence="12" key="1">
    <citation type="submission" date="2020-09" db="EMBL/GenBank/DDBJ databases">
        <authorList>
            <person name="Kikuchi T."/>
        </authorList>
    </citation>
    <scope>NUCLEOTIDE SEQUENCE</scope>
    <source>
        <strain evidence="12">Ka4C1</strain>
    </source>
</reference>
<keyword evidence="8 10" id="KW-0472">Membrane</keyword>
<dbReference type="InterPro" id="IPR026082">
    <property type="entry name" value="ABCA"/>
</dbReference>
<dbReference type="GO" id="GO:0005319">
    <property type="term" value="F:lipid transporter activity"/>
    <property type="evidence" value="ECO:0007669"/>
    <property type="project" value="TreeGrafter"/>
</dbReference>
<feature type="transmembrane region" description="Helical" evidence="10">
    <location>
        <begin position="615"/>
        <end position="637"/>
    </location>
</feature>
<dbReference type="PANTHER" id="PTHR19229">
    <property type="entry name" value="ATP-BINDING CASSETTE TRANSPORTER SUBFAMILY A ABCA"/>
    <property type="match status" value="1"/>
</dbReference>
<dbReference type="OrthoDB" id="10255969at2759"/>
<evidence type="ECO:0000256" key="9">
    <source>
        <dbReference type="SAM" id="MobiDB-lite"/>
    </source>
</evidence>
<dbReference type="FunFam" id="3.40.50.300:FF:002832">
    <property type="entry name" value="ABC Transporter family"/>
    <property type="match status" value="1"/>
</dbReference>
<feature type="transmembrane region" description="Helical" evidence="10">
    <location>
        <begin position="1268"/>
        <end position="1288"/>
    </location>
</feature>
<evidence type="ECO:0000256" key="5">
    <source>
        <dbReference type="ARBA" id="ARBA00022741"/>
    </source>
</evidence>
<feature type="transmembrane region" description="Helical" evidence="10">
    <location>
        <begin position="1710"/>
        <end position="1730"/>
    </location>
</feature>
<evidence type="ECO:0000313" key="13">
    <source>
        <dbReference type="Proteomes" id="UP000659654"/>
    </source>
</evidence>
<dbReference type="SMR" id="A0A7I8XCK7"/>
<feature type="region of interest" description="Disordered" evidence="9">
    <location>
        <begin position="2214"/>
        <end position="2236"/>
    </location>
</feature>
<dbReference type="Pfam" id="PF00005">
    <property type="entry name" value="ABC_tran"/>
    <property type="match status" value="2"/>
</dbReference>
<keyword evidence="13" id="KW-1185">Reference proteome</keyword>
<feature type="transmembrane region" description="Helical" evidence="10">
    <location>
        <begin position="657"/>
        <end position="681"/>
    </location>
</feature>
<feature type="transmembrane region" description="Helical" evidence="10">
    <location>
        <begin position="792"/>
        <end position="815"/>
    </location>
</feature>
<feature type="transmembrane region" description="Helical" evidence="10">
    <location>
        <begin position="1677"/>
        <end position="1698"/>
    </location>
</feature>
<dbReference type="FunFam" id="3.40.50.300:FF:000335">
    <property type="entry name" value="ATP binding cassette subfamily A member 5"/>
    <property type="match status" value="1"/>
</dbReference>
<name>A0A7I8XCK7_BURXY</name>
<dbReference type="Gene3D" id="3.40.50.300">
    <property type="entry name" value="P-loop containing nucleotide triphosphate hydrolases"/>
    <property type="match status" value="2"/>
</dbReference>
<feature type="domain" description="ABC transporter" evidence="11">
    <location>
        <begin position="1875"/>
        <end position="2106"/>
    </location>
</feature>
<dbReference type="PROSITE" id="PS50893">
    <property type="entry name" value="ABC_TRANSPORTER_2"/>
    <property type="match status" value="2"/>
</dbReference>
<dbReference type="PANTHER" id="PTHR19229:SF260">
    <property type="entry name" value="ABC TRANSPORTER DOMAIN-CONTAINING PROTEIN"/>
    <property type="match status" value="1"/>
</dbReference>
<keyword evidence="6" id="KW-0067">ATP-binding</keyword>
<evidence type="ECO:0000256" key="8">
    <source>
        <dbReference type="ARBA" id="ARBA00023136"/>
    </source>
</evidence>
<dbReference type="InterPro" id="IPR003593">
    <property type="entry name" value="AAA+_ATPase"/>
</dbReference>
<comment type="similarity">
    <text evidence="2">Belongs to the ABC transporter superfamily. ABCA family.</text>
</comment>
<keyword evidence="7 10" id="KW-1133">Transmembrane helix</keyword>
<comment type="subcellular location">
    <subcellularLocation>
        <location evidence="1">Membrane</location>
        <topology evidence="1">Multi-pass membrane protein</topology>
    </subcellularLocation>
</comment>
<feature type="transmembrane region" description="Helical" evidence="10">
    <location>
        <begin position="1599"/>
        <end position="1618"/>
    </location>
</feature>
<sequence length="2236" mass="252703">MVSFTKQLSLLFWKAYVIRKKKKLVLLVEVLVPLILFLLVVLIRTRDFTSLNPYCHYDAKALPSAGLLPFLHGFLCSLSNKCHNTTTTGDEQYNIHDDKRESIIIELAHNLTGLLAFFGKVPNTVREMFKLIALLIHHWAHPDDGFTEARIPFSLLFRSPQDMNSILGSLGFNDSEIPAFQSLYFSSYGPICLASEAVKIGRNEDYGDQIEMFCNSGKLDLCFDWSLIEGPRVDLCKITKSQLAFIYLFSGDSFDVDGLLFRVLNYLTSDQGELQGLKEDLSTIAIMSEISKIREGFGENWMDNVFCGSFNDSVKIDSPVGPKSQNNEVAEMTKSLSEFVQKISPARHRGNTSFCDEIRVNDKPHCNNLFLNIDMLKRIIQGYILVSPDIPLTRRIVGELDEILKQFNYWKDVINDLGTTADDLQNALHHSDITLAVKNILQMINVTETEAKAVMDLLDDSSNENGIFIKLKKVSKGFINSTDCIRLDRIRYVNNESDMERVALCLSEYDNYMAGIVFPDFNNQTTNLPEFIRYKIRYQHQLIDGTFQERDIGRILSRDRPLFDLKYISYGFVYLQDVLERSLIKEGTNMTIETGIRIQQEPYPCVVSDSFDITFFLSLFIVLSWMTPACLLVKNIVHEKEMRLKEMMRIMGMGDVIHWLVWAIQTLLMNTIAIVLIVFMLKFGNILKHTSLGILFIVMFPFATACAAQCVFMSTFFSRANLATPCTSLLFFVFFIPFFLSFRAAELPFIIITLSLPQSAIGYAFTIIALANYETDASFYRVLNMEFIGTDLVFYHILIALLVDTIVYSLAAWYISAVFPGDYGIPQPFYFFLTKRYWIGMNGSNNGEVDDDAEEESSEKTNGNVAIKIQHLTKVYDNNTRALDDMHVNFYENQITGFLGHNGAGKTTTMSILCGLYTPTSGTILVYGMDIRTDIEDIRKTLGICPQHNILFNDMTVEEQLYFYGALKNIPKKDLDKQVETMLEDVGLKYRRHYLANQLSGGMKRKLCIGIALIGGSKLVILDEPTAGIDAHARRSIWSLLEKHKPGRTIILSTHHMDEAQILSDRIVIVSEGKLKAAGSMNFLKGRFASGYTLITELKANNTLQRSYDLSEVKTGIYEILEGAGIHKPRLVEESSASLSYRIPIQTNSTQFQPLFSLLSVQKENLYIDKFALSGPSLQDVFLAAAPQKDIHLKKDQGILDKVKSTLTCRARNYVINDRDEAEECMEPDQRDLNHPQMSFINSKRSLRFQQFKALLVKRVHILKRSSLSIIFELLLPVFIFFAAEIYAKYQLPSQTERVMNDQKPLPFDSSLYGDGVSRYIGVWNEKHQSWRHLDGLIEAPGPGLRCMDPYPLNGFKNRLDNKECQYTLAPKSIYPNIESVDYNVPMNFSCDLTEGWQCSQEFPISDLQILPFNTTEILYNLIGRNISQYRMSTFVNTSMFSYGILGGWEYGQENPKALDNVGLVRAKKGLDGYVEGLALAAEKITFRWEEIFNRTDLATSNDTFLPENITLLEAMESLIEKLDSRELVKVWFNNKAWAGAPINLNTYYNAVLRSVMRKKNSSIPSDQVGIFGLNHPMVQSAQDVLQGDFLRKVGTLRVIMIILIVSVIIASFSMLLVEENQSKSRHLQRIFGVPSWLYYATNLLYDFMLYVACVLLLVVLLTSIGMGLFVYNGEAVIASFLLFTLFGLSTIPLVYLFQYAFSVPSLSFGVQSIGLFLVGVTASLTVLVLENMRTDDPALKTAYEVCSKIFLIIPMYNLAMSIYRMTLCYNMLLFALKYIDGIGRDDLKDQIPLPSLFKYSILGRHLIALLGNVIVYNIVCLLFEYRDTLIKWKKNREKRKTRELLHTEKKPTDNEVRIEQELVQNLEEFDDYGLVVRNLAKSYDGKSLAVKGVSFAVPKGECFGLLGVNGAGKTTTFSMLTGFLDVGSGDIIVDGEDRSTSNSVSFRNVGYCPQFDALFPKLTAFEHLVFYAKIRGVNVADIQASVLWAVEHMQLKPYAREIAKSYSGGNRRKLSAAIAIITDPNVVLLDEPSAGMDPRSQKFMWDLITELKQNNRTVVITSHSMEECEALCNRTAIMVQGSFYCLGTIQSLKEKFGGGYTLTVKLENDSDVKKCQLLFQNTLPQAKCTSLNLCSISFSVPISNRALVDMFEALKAVEIDTKVLDFSVFQTTLDDVFVSLAENAASGKAFKDTNLNEQTRSDQTNGILEQVTHSENTGAEENPNDLISNTGELSS</sequence>
<organism evidence="12 13">
    <name type="scientific">Bursaphelenchus xylophilus</name>
    <name type="common">Pinewood nematode worm</name>
    <name type="synonym">Aphelenchoides xylophilus</name>
    <dbReference type="NCBI Taxonomy" id="6326"/>
    <lineage>
        <taxon>Eukaryota</taxon>
        <taxon>Metazoa</taxon>
        <taxon>Ecdysozoa</taxon>
        <taxon>Nematoda</taxon>
        <taxon>Chromadorea</taxon>
        <taxon>Rhabditida</taxon>
        <taxon>Tylenchina</taxon>
        <taxon>Tylenchomorpha</taxon>
        <taxon>Aphelenchoidea</taxon>
        <taxon>Aphelenchoididae</taxon>
        <taxon>Bursaphelenchus</taxon>
    </lineage>
</organism>
<dbReference type="CDD" id="cd03263">
    <property type="entry name" value="ABC_subfamily_A"/>
    <property type="match status" value="2"/>
</dbReference>
<dbReference type="SMART" id="SM00382">
    <property type="entry name" value="AAA"/>
    <property type="match status" value="2"/>
</dbReference>
<dbReference type="EMBL" id="CAJFDI010000001">
    <property type="protein sequence ID" value="CAD5209141.1"/>
    <property type="molecule type" value="Genomic_DNA"/>
</dbReference>
<dbReference type="GO" id="GO:0005524">
    <property type="term" value="F:ATP binding"/>
    <property type="evidence" value="ECO:0007669"/>
    <property type="project" value="UniProtKB-KW"/>
</dbReference>
<keyword evidence="4 10" id="KW-0812">Transmembrane</keyword>
<feature type="transmembrane region" description="Helical" evidence="10">
    <location>
        <begin position="722"/>
        <end position="742"/>
    </location>
</feature>
<keyword evidence="5" id="KW-0547">Nucleotide-binding</keyword>
<dbReference type="InterPro" id="IPR003439">
    <property type="entry name" value="ABC_transporter-like_ATP-bd"/>
</dbReference>
<accession>A0A7I8XCK7</accession>
<evidence type="ECO:0000256" key="7">
    <source>
        <dbReference type="ARBA" id="ARBA00022989"/>
    </source>
</evidence>
<gene>
    <name evidence="12" type="ORF">BXYJ_LOCUS1294</name>
</gene>
<proteinExistence type="inferred from homology"/>
<evidence type="ECO:0000259" key="11">
    <source>
        <dbReference type="PROSITE" id="PS50893"/>
    </source>
</evidence>
<feature type="transmembrane region" description="Helical" evidence="10">
    <location>
        <begin position="748"/>
        <end position="771"/>
    </location>
</feature>
<dbReference type="InterPro" id="IPR027417">
    <property type="entry name" value="P-loop_NTPase"/>
</dbReference>
<feature type="transmembrane region" description="Helical" evidence="10">
    <location>
        <begin position="693"/>
        <end position="715"/>
    </location>
</feature>
<dbReference type="PROSITE" id="PS00211">
    <property type="entry name" value="ABC_TRANSPORTER_1"/>
    <property type="match status" value="1"/>
</dbReference>
<keyword evidence="3" id="KW-0813">Transport</keyword>
<dbReference type="Proteomes" id="UP000582659">
    <property type="component" value="Unassembled WGS sequence"/>
</dbReference>
<evidence type="ECO:0000256" key="2">
    <source>
        <dbReference type="ARBA" id="ARBA00008869"/>
    </source>
</evidence>
<dbReference type="EMBL" id="CAJFCV020000001">
    <property type="protein sequence ID" value="CAG9083939.1"/>
    <property type="molecule type" value="Genomic_DNA"/>
</dbReference>
<feature type="transmembrane region" description="Helical" evidence="10">
    <location>
        <begin position="1750"/>
        <end position="1777"/>
    </location>
</feature>
<dbReference type="InterPro" id="IPR017871">
    <property type="entry name" value="ABC_transporter-like_CS"/>
</dbReference>
<evidence type="ECO:0000256" key="10">
    <source>
        <dbReference type="SAM" id="Phobius"/>
    </source>
</evidence>
<protein>
    <submittedName>
        <fullName evidence="12">(pine wood nematode) hypothetical protein</fullName>
    </submittedName>
</protein>
<evidence type="ECO:0000313" key="12">
    <source>
        <dbReference type="EMBL" id="CAD5209141.1"/>
    </source>
</evidence>
<feature type="domain" description="ABC transporter" evidence="11">
    <location>
        <begin position="867"/>
        <end position="1097"/>
    </location>
</feature>
<evidence type="ECO:0000256" key="4">
    <source>
        <dbReference type="ARBA" id="ARBA00022692"/>
    </source>
</evidence>
<feature type="transmembrane region" description="Helical" evidence="10">
    <location>
        <begin position="1797"/>
        <end position="1824"/>
    </location>
</feature>
<evidence type="ECO:0000256" key="6">
    <source>
        <dbReference type="ARBA" id="ARBA00022840"/>
    </source>
</evidence>
<feature type="transmembrane region" description="Helical" evidence="10">
    <location>
        <begin position="1648"/>
        <end position="1670"/>
    </location>
</feature>
<dbReference type="InterPro" id="IPR013525">
    <property type="entry name" value="ABC2_TM"/>
</dbReference>
<dbReference type="GO" id="GO:0140359">
    <property type="term" value="F:ABC-type transporter activity"/>
    <property type="evidence" value="ECO:0007669"/>
    <property type="project" value="InterPro"/>
</dbReference>
<dbReference type="GO" id="GO:0016887">
    <property type="term" value="F:ATP hydrolysis activity"/>
    <property type="evidence" value="ECO:0007669"/>
    <property type="project" value="InterPro"/>
</dbReference>
<dbReference type="Proteomes" id="UP000659654">
    <property type="component" value="Unassembled WGS sequence"/>
</dbReference>
<dbReference type="SUPFAM" id="SSF52540">
    <property type="entry name" value="P-loop containing nucleoside triphosphate hydrolases"/>
    <property type="match status" value="2"/>
</dbReference>
<comment type="caution">
    <text evidence="12">The sequence shown here is derived from an EMBL/GenBank/DDBJ whole genome shotgun (WGS) entry which is preliminary data.</text>
</comment>
<dbReference type="GO" id="GO:0016020">
    <property type="term" value="C:membrane"/>
    <property type="evidence" value="ECO:0007669"/>
    <property type="project" value="UniProtKB-SubCell"/>
</dbReference>